<sequence>MNKCLKQHLHSLSRSLIAVEEALTTYVQSLASLCEAEIHLKVEEKNIKDFVFIILIEIAQLQKFLLRKNKRLAAHFNQHEWPVSEYTFDNCLSLLDCTSKLKHAANSLFLSTRDRKELYDLLEENKQLYKKRFTLFSYQTRSENDPATRWIPRHPSHTKKQDFVL</sequence>
<dbReference type="EMBL" id="JACDUU010000010">
    <property type="protein sequence ID" value="MBA2872912.1"/>
    <property type="molecule type" value="Genomic_DNA"/>
</dbReference>
<dbReference type="RefSeq" id="WP_181538659.1">
    <property type="nucleotide sequence ID" value="NZ_JACDUU010000010.1"/>
</dbReference>
<evidence type="ECO:0000313" key="3">
    <source>
        <dbReference type="Proteomes" id="UP000580891"/>
    </source>
</evidence>
<name>A0A7V9Z2J3_9BACL</name>
<evidence type="ECO:0000313" key="2">
    <source>
        <dbReference type="EMBL" id="MBA2872912.1"/>
    </source>
</evidence>
<protein>
    <submittedName>
        <fullName evidence="2">Uncharacterized protein</fullName>
    </submittedName>
</protein>
<reference evidence="2 3" key="1">
    <citation type="submission" date="2020-07" db="EMBL/GenBank/DDBJ databases">
        <title>Genomic Encyclopedia of Type Strains, Phase IV (KMG-IV): sequencing the most valuable type-strain genomes for metagenomic binning, comparative biology and taxonomic classification.</title>
        <authorList>
            <person name="Goeker M."/>
        </authorList>
    </citation>
    <scope>NUCLEOTIDE SEQUENCE [LARGE SCALE GENOMIC DNA]</scope>
    <source>
        <strain evidence="2 3">DSM 25220</strain>
    </source>
</reference>
<feature type="region of interest" description="Disordered" evidence="1">
    <location>
        <begin position="145"/>
        <end position="165"/>
    </location>
</feature>
<dbReference type="Proteomes" id="UP000580891">
    <property type="component" value="Unassembled WGS sequence"/>
</dbReference>
<keyword evidence="3" id="KW-1185">Reference proteome</keyword>
<accession>A0A7V9Z2J3</accession>
<gene>
    <name evidence="2" type="ORF">HNQ85_003227</name>
</gene>
<proteinExistence type="predicted"/>
<comment type="caution">
    <text evidence="2">The sequence shown here is derived from an EMBL/GenBank/DDBJ whole genome shotgun (WGS) entry which is preliminary data.</text>
</comment>
<evidence type="ECO:0000256" key="1">
    <source>
        <dbReference type="SAM" id="MobiDB-lite"/>
    </source>
</evidence>
<dbReference type="AlphaFoldDB" id="A0A7V9Z2J3"/>
<organism evidence="2 3">
    <name type="scientific">[Anoxybacillus] calidus</name>
    <dbReference type="NCBI Taxonomy" id="575178"/>
    <lineage>
        <taxon>Bacteria</taxon>
        <taxon>Bacillati</taxon>
        <taxon>Bacillota</taxon>
        <taxon>Bacilli</taxon>
        <taxon>Bacillales</taxon>
        <taxon>Anoxybacillaceae</taxon>
        <taxon>Paranoxybacillus</taxon>
    </lineage>
</organism>